<protein>
    <recommendedName>
        <fullName evidence="4">Recombinase domain-containing protein</fullName>
    </recommendedName>
</protein>
<dbReference type="AlphaFoldDB" id="A0A512NQD8"/>
<dbReference type="EMBL" id="BKAJ01000204">
    <property type="protein sequence ID" value="GEP61164.1"/>
    <property type="molecule type" value="Genomic_DNA"/>
</dbReference>
<gene>
    <name evidence="2" type="ORF">RSO01_83300</name>
</gene>
<proteinExistence type="predicted"/>
<dbReference type="Proteomes" id="UP000321058">
    <property type="component" value="Unassembled WGS sequence"/>
</dbReference>
<comment type="caution">
    <text evidence="2">The sequence shown here is derived from an EMBL/GenBank/DDBJ whole genome shotgun (WGS) entry which is preliminary data.</text>
</comment>
<accession>A0A512NQD8</accession>
<sequence>MATAKARGKNLGGFRGRRGTAKDLAKARAARTLAAGLHAQSLAPVIARLKDDGATGLRGLARALSEEGVPTASGRGEWTPAGVAPLQAHLRGHT</sequence>
<organism evidence="2 3">
    <name type="scientific">Reyranella soli</name>
    <dbReference type="NCBI Taxonomy" id="1230389"/>
    <lineage>
        <taxon>Bacteria</taxon>
        <taxon>Pseudomonadati</taxon>
        <taxon>Pseudomonadota</taxon>
        <taxon>Alphaproteobacteria</taxon>
        <taxon>Hyphomicrobiales</taxon>
        <taxon>Reyranellaceae</taxon>
        <taxon>Reyranella</taxon>
    </lineage>
</organism>
<evidence type="ECO:0000313" key="2">
    <source>
        <dbReference type="EMBL" id="GEP61164.1"/>
    </source>
</evidence>
<evidence type="ECO:0000256" key="1">
    <source>
        <dbReference type="SAM" id="MobiDB-lite"/>
    </source>
</evidence>
<name>A0A512NQD8_9HYPH</name>
<evidence type="ECO:0008006" key="4">
    <source>
        <dbReference type="Google" id="ProtNLM"/>
    </source>
</evidence>
<evidence type="ECO:0000313" key="3">
    <source>
        <dbReference type="Proteomes" id="UP000321058"/>
    </source>
</evidence>
<feature type="region of interest" description="Disordered" evidence="1">
    <location>
        <begin position="1"/>
        <end position="20"/>
    </location>
</feature>
<reference evidence="2 3" key="1">
    <citation type="submission" date="2019-07" db="EMBL/GenBank/DDBJ databases">
        <title>Whole genome shotgun sequence of Reyranella soli NBRC 108950.</title>
        <authorList>
            <person name="Hosoyama A."/>
            <person name="Uohara A."/>
            <person name="Ohji S."/>
            <person name="Ichikawa N."/>
        </authorList>
    </citation>
    <scope>NUCLEOTIDE SEQUENCE [LARGE SCALE GENOMIC DNA]</scope>
    <source>
        <strain evidence="2 3">NBRC 108950</strain>
    </source>
</reference>
<keyword evidence="3" id="KW-1185">Reference proteome</keyword>